<keyword evidence="6" id="KW-0159">Chromosome partition</keyword>
<dbReference type="InterPro" id="IPR050090">
    <property type="entry name" value="Tyrosine_recombinase_XerCD"/>
</dbReference>
<evidence type="ECO:0000313" key="14">
    <source>
        <dbReference type="EMBL" id="QGZ99433.1"/>
    </source>
</evidence>
<dbReference type="GO" id="GO:0006310">
    <property type="term" value="P:DNA recombination"/>
    <property type="evidence" value="ECO:0007669"/>
    <property type="project" value="UniProtKB-KW"/>
</dbReference>
<sequence>MKYINEFLTARRLDGLANSTLIQYRMELTNLSNHLNKPTIIADTNDLRQYLSNYQYQAINTMCRRISTLKALYTWLVDEEYIEKNPMRKIKTPKQPALLPKALNKNDFDKIRYFSKTNRNQAILELLVSSGMRISELVNLDINDLDMCNRMIKIMGKGSKERIIHFSAIAKFCIVGYLTTRKDNNPALFIGKYGNRLSDRCIQQQIKLIGKKAGIHEKVTPHMLRHTCATNLYKNGADIGFIQEILGHSRPDTTKRYAVLDEDTKTKMYDKYAYM</sequence>
<evidence type="ECO:0000256" key="8">
    <source>
        <dbReference type="ARBA" id="ARBA00023125"/>
    </source>
</evidence>
<evidence type="ECO:0000256" key="4">
    <source>
        <dbReference type="ARBA" id="ARBA00022490"/>
    </source>
</evidence>
<dbReference type="Proteomes" id="UP000430508">
    <property type="component" value="Chromosome"/>
</dbReference>
<dbReference type="PROSITE" id="PS51900">
    <property type="entry name" value="CB"/>
    <property type="match status" value="1"/>
</dbReference>
<dbReference type="RefSeq" id="WP_158208121.1">
    <property type="nucleotide sequence ID" value="NZ_CP046996.1"/>
</dbReference>
<evidence type="ECO:0000259" key="12">
    <source>
        <dbReference type="PROSITE" id="PS51898"/>
    </source>
</evidence>
<comment type="similarity">
    <text evidence="3">Belongs to the 'phage' integrase family.</text>
</comment>
<evidence type="ECO:0000313" key="15">
    <source>
        <dbReference type="Proteomes" id="UP000430508"/>
    </source>
</evidence>
<dbReference type="PROSITE" id="PS51898">
    <property type="entry name" value="TYR_RECOMBINASE"/>
    <property type="match status" value="1"/>
</dbReference>
<dbReference type="InterPro" id="IPR044068">
    <property type="entry name" value="CB"/>
</dbReference>
<dbReference type="AlphaFoldDB" id="A0A857DDV7"/>
<dbReference type="InterPro" id="IPR011010">
    <property type="entry name" value="DNA_brk_join_enz"/>
</dbReference>
<evidence type="ECO:0000256" key="1">
    <source>
        <dbReference type="ARBA" id="ARBA00003283"/>
    </source>
</evidence>
<dbReference type="GO" id="GO:0005737">
    <property type="term" value="C:cytoplasm"/>
    <property type="evidence" value="ECO:0007669"/>
    <property type="project" value="UniProtKB-SubCell"/>
</dbReference>
<comment type="subcellular location">
    <subcellularLocation>
        <location evidence="2">Cytoplasm</location>
    </subcellularLocation>
</comment>
<dbReference type="Pfam" id="PF00589">
    <property type="entry name" value="Phage_integrase"/>
    <property type="match status" value="1"/>
</dbReference>
<dbReference type="InterPro" id="IPR010998">
    <property type="entry name" value="Integrase_recombinase_N"/>
</dbReference>
<name>A0A857DDV7_9FIRM</name>
<dbReference type="InterPro" id="IPR004107">
    <property type="entry name" value="Integrase_SAM-like_N"/>
</dbReference>
<dbReference type="Gene3D" id="1.10.150.130">
    <property type="match status" value="1"/>
</dbReference>
<protein>
    <submittedName>
        <fullName evidence="14">Tyrosine-type recombinase/integrase</fullName>
    </submittedName>
</protein>
<dbReference type="Gene3D" id="1.10.443.10">
    <property type="entry name" value="Intergrase catalytic core"/>
    <property type="match status" value="1"/>
</dbReference>
<accession>A0A857DDV7</accession>
<dbReference type="GO" id="GO:0015074">
    <property type="term" value="P:DNA integration"/>
    <property type="evidence" value="ECO:0007669"/>
    <property type="project" value="UniProtKB-KW"/>
</dbReference>
<dbReference type="SUPFAM" id="SSF56349">
    <property type="entry name" value="DNA breaking-rejoining enzymes"/>
    <property type="match status" value="1"/>
</dbReference>
<evidence type="ECO:0000256" key="9">
    <source>
        <dbReference type="ARBA" id="ARBA00023172"/>
    </source>
</evidence>
<evidence type="ECO:0000256" key="2">
    <source>
        <dbReference type="ARBA" id="ARBA00004496"/>
    </source>
</evidence>
<reference evidence="14 15" key="1">
    <citation type="submission" date="2019-12" db="EMBL/GenBank/DDBJ databases">
        <title>Sequence classification of anaerobic respiratory reductive dehalogenases: First we see many, then we see few.</title>
        <authorList>
            <person name="Molenda O."/>
            <person name="Puentes Jacome L.A."/>
            <person name="Cao X."/>
            <person name="Nesbo C.L."/>
            <person name="Tang S."/>
            <person name="Morson N."/>
            <person name="Patron J."/>
            <person name="Lomheim L."/>
            <person name="Wishart D.S."/>
            <person name="Edwards E.A."/>
        </authorList>
    </citation>
    <scope>NUCLEOTIDE SEQUENCE [LARGE SCALE GENOMIC DNA]</scope>
    <source>
        <strain evidence="14 15">12DCA</strain>
    </source>
</reference>
<dbReference type="GO" id="GO:0051301">
    <property type="term" value="P:cell division"/>
    <property type="evidence" value="ECO:0007669"/>
    <property type="project" value="UniProtKB-KW"/>
</dbReference>
<dbReference type="PANTHER" id="PTHR30349">
    <property type="entry name" value="PHAGE INTEGRASE-RELATED"/>
    <property type="match status" value="1"/>
</dbReference>
<keyword evidence="8 11" id="KW-0238">DNA-binding</keyword>
<dbReference type="InterPro" id="IPR013762">
    <property type="entry name" value="Integrase-like_cat_sf"/>
</dbReference>
<dbReference type="GO" id="GO:0007059">
    <property type="term" value="P:chromosome segregation"/>
    <property type="evidence" value="ECO:0007669"/>
    <property type="project" value="UniProtKB-KW"/>
</dbReference>
<evidence type="ECO:0000256" key="11">
    <source>
        <dbReference type="PROSITE-ProRule" id="PRU01248"/>
    </source>
</evidence>
<keyword evidence="5" id="KW-0132">Cell division</keyword>
<feature type="domain" description="Core-binding (CB)" evidence="13">
    <location>
        <begin position="1"/>
        <end position="77"/>
    </location>
</feature>
<gene>
    <name evidence="14" type="ORF">GQ588_01505</name>
</gene>
<feature type="domain" description="Tyr recombinase" evidence="12">
    <location>
        <begin position="98"/>
        <end position="270"/>
    </location>
</feature>
<proteinExistence type="inferred from homology"/>
<dbReference type="EMBL" id="CP046996">
    <property type="protein sequence ID" value="QGZ99433.1"/>
    <property type="molecule type" value="Genomic_DNA"/>
</dbReference>
<dbReference type="PANTHER" id="PTHR30349:SF77">
    <property type="entry name" value="TYROSINE RECOMBINASE XERC"/>
    <property type="match status" value="1"/>
</dbReference>
<dbReference type="Pfam" id="PF02899">
    <property type="entry name" value="Phage_int_SAM_1"/>
    <property type="match status" value="1"/>
</dbReference>
<evidence type="ECO:0000256" key="7">
    <source>
        <dbReference type="ARBA" id="ARBA00022908"/>
    </source>
</evidence>
<dbReference type="InterPro" id="IPR002104">
    <property type="entry name" value="Integrase_catalytic"/>
</dbReference>
<keyword evidence="4" id="KW-0963">Cytoplasm</keyword>
<evidence type="ECO:0000256" key="5">
    <source>
        <dbReference type="ARBA" id="ARBA00022618"/>
    </source>
</evidence>
<evidence type="ECO:0000259" key="13">
    <source>
        <dbReference type="PROSITE" id="PS51900"/>
    </source>
</evidence>
<evidence type="ECO:0000256" key="3">
    <source>
        <dbReference type="ARBA" id="ARBA00008857"/>
    </source>
</evidence>
<evidence type="ECO:0000256" key="6">
    <source>
        <dbReference type="ARBA" id="ARBA00022829"/>
    </source>
</evidence>
<keyword evidence="7" id="KW-0229">DNA integration</keyword>
<keyword evidence="10" id="KW-0131">Cell cycle</keyword>
<keyword evidence="9" id="KW-0233">DNA recombination</keyword>
<evidence type="ECO:0000256" key="10">
    <source>
        <dbReference type="ARBA" id="ARBA00023306"/>
    </source>
</evidence>
<comment type="function">
    <text evidence="1">Site-specific tyrosine recombinase, which acts by catalyzing the cutting and rejoining of the recombining DNA molecules.</text>
</comment>
<dbReference type="NCBIfam" id="NF040815">
    <property type="entry name" value="recomb_XerA_Arch"/>
    <property type="match status" value="1"/>
</dbReference>
<organism evidence="14 15">
    <name type="scientific">Dehalobacter restrictus</name>
    <dbReference type="NCBI Taxonomy" id="55583"/>
    <lineage>
        <taxon>Bacteria</taxon>
        <taxon>Bacillati</taxon>
        <taxon>Bacillota</taxon>
        <taxon>Clostridia</taxon>
        <taxon>Eubacteriales</taxon>
        <taxon>Desulfitobacteriaceae</taxon>
        <taxon>Dehalobacter</taxon>
    </lineage>
</organism>
<dbReference type="GO" id="GO:0003677">
    <property type="term" value="F:DNA binding"/>
    <property type="evidence" value="ECO:0007669"/>
    <property type="project" value="UniProtKB-UniRule"/>
</dbReference>